<evidence type="ECO:0000256" key="3">
    <source>
        <dbReference type="ARBA" id="ARBA00010343"/>
    </source>
</evidence>
<evidence type="ECO:0000256" key="8">
    <source>
        <dbReference type="SAM" id="MobiDB-lite"/>
    </source>
</evidence>
<evidence type="ECO:0000313" key="11">
    <source>
        <dbReference type="Proteomes" id="UP001142055"/>
    </source>
</evidence>
<comment type="similarity">
    <text evidence="3">Belongs to the histone H3 family.</text>
</comment>
<dbReference type="PROSITE" id="PS00959">
    <property type="entry name" value="HISTONE_H3_2"/>
    <property type="match status" value="1"/>
</dbReference>
<feature type="domain" description="Core Histone H2A/H2B/H3" evidence="9">
    <location>
        <begin position="34"/>
        <end position="123"/>
    </location>
</feature>
<dbReference type="GO" id="GO:0005634">
    <property type="term" value="C:nucleus"/>
    <property type="evidence" value="ECO:0007669"/>
    <property type="project" value="UniProtKB-SubCell"/>
</dbReference>
<name>A0A9Q0RJ83_BLOTA</name>
<dbReference type="GO" id="GO:0030527">
    <property type="term" value="F:structural constituent of chromatin"/>
    <property type="evidence" value="ECO:0007669"/>
    <property type="project" value="InterPro"/>
</dbReference>
<dbReference type="Gene3D" id="1.10.20.10">
    <property type="entry name" value="Histone, subunit A"/>
    <property type="match status" value="1"/>
</dbReference>
<comment type="subcellular location">
    <subcellularLocation>
        <location evidence="2">Chromosome</location>
    </subcellularLocation>
    <subcellularLocation>
        <location evidence="1">Nucleus</location>
    </subcellularLocation>
</comment>
<dbReference type="GO" id="GO:0003677">
    <property type="term" value="F:DNA binding"/>
    <property type="evidence" value="ECO:0007669"/>
    <property type="project" value="UniProtKB-KW"/>
</dbReference>
<dbReference type="GO" id="GO:0000786">
    <property type="term" value="C:nucleosome"/>
    <property type="evidence" value="ECO:0007669"/>
    <property type="project" value="UniProtKB-KW"/>
</dbReference>
<evidence type="ECO:0000256" key="4">
    <source>
        <dbReference type="ARBA" id="ARBA00022454"/>
    </source>
</evidence>
<accession>A0A9Q0RJ83</accession>
<gene>
    <name evidence="10" type="ORF">RDWZM_007568</name>
</gene>
<evidence type="ECO:0000256" key="7">
    <source>
        <dbReference type="ARBA" id="ARBA00023269"/>
    </source>
</evidence>
<keyword evidence="4" id="KW-0158">Chromosome</keyword>
<dbReference type="PRINTS" id="PR00622">
    <property type="entry name" value="HISTONEH3"/>
</dbReference>
<dbReference type="EMBL" id="JAPWDV010000003">
    <property type="protein sequence ID" value="KAJ6216411.1"/>
    <property type="molecule type" value="Genomic_DNA"/>
</dbReference>
<dbReference type="AlphaFoldDB" id="A0A9Q0RJ83"/>
<organism evidence="10 11">
    <name type="scientific">Blomia tropicalis</name>
    <name type="common">Mite</name>
    <dbReference type="NCBI Taxonomy" id="40697"/>
    <lineage>
        <taxon>Eukaryota</taxon>
        <taxon>Metazoa</taxon>
        <taxon>Ecdysozoa</taxon>
        <taxon>Arthropoda</taxon>
        <taxon>Chelicerata</taxon>
        <taxon>Arachnida</taxon>
        <taxon>Acari</taxon>
        <taxon>Acariformes</taxon>
        <taxon>Sarcoptiformes</taxon>
        <taxon>Astigmata</taxon>
        <taxon>Glycyphagoidea</taxon>
        <taxon>Echimyopodidae</taxon>
        <taxon>Blomia</taxon>
    </lineage>
</organism>
<feature type="region of interest" description="Disordered" evidence="8">
    <location>
        <begin position="1"/>
        <end position="29"/>
    </location>
</feature>
<dbReference type="PANTHER" id="PTHR11426">
    <property type="entry name" value="HISTONE H3"/>
    <property type="match status" value="1"/>
</dbReference>
<dbReference type="OMA" id="HANLCAL"/>
<dbReference type="GO" id="GO:0046982">
    <property type="term" value="F:protein heterodimerization activity"/>
    <property type="evidence" value="ECO:0007669"/>
    <property type="project" value="InterPro"/>
</dbReference>
<dbReference type="InterPro" id="IPR000164">
    <property type="entry name" value="Histone_H3/CENP-A"/>
</dbReference>
<keyword evidence="6" id="KW-0539">Nucleus</keyword>
<dbReference type="InterPro" id="IPR009072">
    <property type="entry name" value="Histone-fold"/>
</dbReference>
<dbReference type="Pfam" id="PF00125">
    <property type="entry name" value="Histone"/>
    <property type="match status" value="1"/>
</dbReference>
<keyword evidence="11" id="KW-1185">Reference proteome</keyword>
<evidence type="ECO:0000256" key="6">
    <source>
        <dbReference type="ARBA" id="ARBA00023242"/>
    </source>
</evidence>
<evidence type="ECO:0000256" key="5">
    <source>
        <dbReference type="ARBA" id="ARBA00023125"/>
    </source>
</evidence>
<dbReference type="FunFam" id="1.10.20.10:FF:000085">
    <property type="entry name" value="Histone H3.2"/>
    <property type="match status" value="1"/>
</dbReference>
<evidence type="ECO:0000259" key="9">
    <source>
        <dbReference type="Pfam" id="PF00125"/>
    </source>
</evidence>
<protein>
    <recommendedName>
        <fullName evidence="9">Core Histone H2A/H2B/H3 domain-containing protein</fullName>
    </recommendedName>
</protein>
<evidence type="ECO:0000256" key="2">
    <source>
        <dbReference type="ARBA" id="ARBA00004286"/>
    </source>
</evidence>
<evidence type="ECO:0000313" key="10">
    <source>
        <dbReference type="EMBL" id="KAJ6216411.1"/>
    </source>
</evidence>
<keyword evidence="7" id="KW-0544">Nucleosome core</keyword>
<dbReference type="CDD" id="cd22911">
    <property type="entry name" value="HFD_H3"/>
    <property type="match status" value="1"/>
</dbReference>
<dbReference type="SMART" id="SM00428">
    <property type="entry name" value="H3"/>
    <property type="match status" value="1"/>
</dbReference>
<sequence length="132" mass="15550">MARTNKKLSPKKLSPQKKKTATNGKVIKRRRKPGSLVTREIKFYQNNTNLLIRKLPFARLVREILKEMLPFREPFRWQTNAMEALQEAAEGYLITLFEHCFIVAANAKRCTIMLRDMQTVRRIRGYDDLANR</sequence>
<comment type="caution">
    <text evidence="10">The sequence shown here is derived from an EMBL/GenBank/DDBJ whole genome shotgun (WGS) entry which is preliminary data.</text>
</comment>
<dbReference type="SUPFAM" id="SSF47113">
    <property type="entry name" value="Histone-fold"/>
    <property type="match status" value="1"/>
</dbReference>
<keyword evidence="5" id="KW-0238">DNA-binding</keyword>
<evidence type="ECO:0000256" key="1">
    <source>
        <dbReference type="ARBA" id="ARBA00004123"/>
    </source>
</evidence>
<dbReference type="InterPro" id="IPR007125">
    <property type="entry name" value="H2A/H2B/H3"/>
</dbReference>
<dbReference type="Proteomes" id="UP001142055">
    <property type="component" value="Chromosome 3"/>
</dbReference>
<proteinExistence type="inferred from homology"/>
<reference evidence="10" key="1">
    <citation type="submission" date="2022-12" db="EMBL/GenBank/DDBJ databases">
        <title>Genome assemblies of Blomia tropicalis.</title>
        <authorList>
            <person name="Cui Y."/>
        </authorList>
    </citation>
    <scope>NUCLEOTIDE SEQUENCE</scope>
    <source>
        <tissue evidence="10">Adult mites</tissue>
    </source>
</reference>
<dbReference type="OrthoDB" id="420022at2759"/>